<proteinExistence type="predicted"/>
<organism evidence="1">
    <name type="scientific">Noccaea caerulescens</name>
    <name type="common">Alpine penny-cress</name>
    <name type="synonym">Thlaspi caerulescens</name>
    <dbReference type="NCBI Taxonomy" id="107243"/>
    <lineage>
        <taxon>Eukaryota</taxon>
        <taxon>Viridiplantae</taxon>
        <taxon>Streptophyta</taxon>
        <taxon>Embryophyta</taxon>
        <taxon>Tracheophyta</taxon>
        <taxon>Spermatophyta</taxon>
        <taxon>Magnoliopsida</taxon>
        <taxon>eudicotyledons</taxon>
        <taxon>Gunneridae</taxon>
        <taxon>Pentapetalae</taxon>
        <taxon>rosids</taxon>
        <taxon>malvids</taxon>
        <taxon>Brassicales</taxon>
        <taxon>Brassicaceae</taxon>
        <taxon>Coluteocarpeae</taxon>
        <taxon>Noccaea</taxon>
    </lineage>
</organism>
<reference evidence="1" key="1">
    <citation type="submission" date="2016-07" db="EMBL/GenBank/DDBJ databases">
        <title>De novo transcriptome assembly of four accessions of the metal hyperaccumulator plant Noccaea caerulescens.</title>
        <authorList>
            <person name="Blande D."/>
            <person name="Halimaa P."/>
            <person name="Tervahauta A.I."/>
            <person name="Aarts M.G."/>
            <person name="Karenlampi S.O."/>
        </authorList>
    </citation>
    <scope>NUCLEOTIDE SEQUENCE</scope>
</reference>
<name>A0A1J3HAK2_NOCCA</name>
<accession>A0A1J3HAK2</accession>
<dbReference type="EMBL" id="GEVL01012279">
    <property type="protein sequence ID" value="JAU65062.1"/>
    <property type="molecule type" value="Transcribed_RNA"/>
</dbReference>
<dbReference type="AlphaFoldDB" id="A0A1J3HAK2"/>
<evidence type="ECO:0000313" key="1">
    <source>
        <dbReference type="EMBL" id="JAU65062.1"/>
    </source>
</evidence>
<protein>
    <submittedName>
        <fullName evidence="1">Uncharacterized protein</fullName>
    </submittedName>
</protein>
<gene>
    <name evidence="1" type="ORF">LE_TR2864_c0_g1_i1_g.7854</name>
</gene>
<sequence length="99" mass="10508">MDRTRDTVLHLSVQLWESVSIVDTSFLNVSDSSLFNNVPDDESLDSLIFGAAFPAVGAPDGVHVTTVVLVPATIPALESHVAAESFVAATEEERAVALK</sequence>